<dbReference type="Proteomes" id="UP000651482">
    <property type="component" value="Unassembled WGS sequence"/>
</dbReference>
<evidence type="ECO:0000256" key="4">
    <source>
        <dbReference type="SAM" id="Coils"/>
    </source>
</evidence>
<reference evidence="6" key="1">
    <citation type="submission" date="2020-08" db="EMBL/GenBank/DDBJ databases">
        <title>Genome public.</title>
        <authorList>
            <person name="Liu C."/>
            <person name="Sun Q."/>
        </authorList>
    </citation>
    <scope>NUCLEOTIDE SEQUENCE</scope>
    <source>
        <strain evidence="6">NSJ-40</strain>
    </source>
</reference>
<dbReference type="Gene3D" id="3.40.50.300">
    <property type="entry name" value="P-loop containing nucleotide triphosphate hydrolases"/>
    <property type="match status" value="2"/>
</dbReference>
<dbReference type="InterPro" id="IPR032524">
    <property type="entry name" value="ABC_tran_C"/>
</dbReference>
<keyword evidence="7" id="KW-1185">Reference proteome</keyword>
<protein>
    <submittedName>
        <fullName evidence="6">ABC-F family ATP-binding cassette domain-containing protein</fullName>
    </submittedName>
</protein>
<dbReference type="Pfam" id="PF12848">
    <property type="entry name" value="ABC_tran_Xtn"/>
    <property type="match status" value="1"/>
</dbReference>
<dbReference type="PROSITE" id="PS50893">
    <property type="entry name" value="ABC_TRANSPORTER_2"/>
    <property type="match status" value="2"/>
</dbReference>
<dbReference type="RefSeq" id="WP_249319906.1">
    <property type="nucleotide sequence ID" value="NZ_JACRSN010000014.1"/>
</dbReference>
<dbReference type="InterPro" id="IPR003439">
    <property type="entry name" value="ABC_transporter-like_ATP-bd"/>
</dbReference>
<keyword evidence="3 6" id="KW-0067">ATP-binding</keyword>
<comment type="caution">
    <text evidence="6">The sequence shown here is derived from an EMBL/GenBank/DDBJ whole genome shotgun (WGS) entry which is preliminary data.</text>
</comment>
<dbReference type="SUPFAM" id="SSF52540">
    <property type="entry name" value="P-loop containing nucleoside triphosphate hydrolases"/>
    <property type="match status" value="2"/>
</dbReference>
<dbReference type="InterPro" id="IPR037118">
    <property type="entry name" value="Val-tRNA_synth_C_sf"/>
</dbReference>
<dbReference type="SMART" id="SM00382">
    <property type="entry name" value="AAA"/>
    <property type="match status" value="2"/>
</dbReference>
<dbReference type="Pfam" id="PF00005">
    <property type="entry name" value="ABC_tran"/>
    <property type="match status" value="2"/>
</dbReference>
<dbReference type="PANTHER" id="PTHR42855:SF2">
    <property type="entry name" value="DRUG RESISTANCE ABC TRANSPORTER,ATP-BINDING PROTEIN"/>
    <property type="match status" value="1"/>
</dbReference>
<keyword evidence="2" id="KW-0547">Nucleotide-binding</keyword>
<feature type="domain" description="ABC transporter" evidence="5">
    <location>
        <begin position="4"/>
        <end position="258"/>
    </location>
</feature>
<dbReference type="InterPro" id="IPR032781">
    <property type="entry name" value="ABC_tran_Xtn"/>
</dbReference>
<evidence type="ECO:0000313" key="6">
    <source>
        <dbReference type="EMBL" id="MBC8534269.1"/>
    </source>
</evidence>
<dbReference type="InterPro" id="IPR017871">
    <property type="entry name" value="ABC_transporter-like_CS"/>
</dbReference>
<sequence>MALLSVSGLSKAYGADTIFSGVSFEVQEKNRIGLVGVNGSGKTTLFRLLTGEEKPDAGEIHRSKMLSVGYMEQHVCSDPQRSAYEEVLRVFSELLEMEHELDVVTTLLSGNPADRNALIERQVFLTEQFERLGGMTFRSRTRSALLGLGFSEDSMKLPVGVLSGGQRAKLQLAKMLLSGANLLLLDEPTNHLDIPSVEWLEEFLRGYPGAFLVISHDRYFLDAVTERTFILQNERLTGYKGNYTVAYAQKKEQDLAAQRKYENTQREISRLEGVVAQQLQFNREKSVRQAESHQRAIDRLQKTLVRPDSAEKELRFQFASGRRSGDEVLSAEGLALSFDGKQLFQNANMEIRRGERVFLLGPNGCGKTSFLKILLGAYAPDCGEVRFGAGVDLGYYDQIQSDLDGTKTVLDEIWDAYPQKTETEIRSALAMFLFRGEEVFKQVSALSGGERARVLLLRLMLSKANFLLLDEPTNHLDISSCEALENALQDYPGTLLMISHDRYFINKLADRIYVLNSDGTTAYEGRYDDYLAKRKEDADLQKQAAPSAKCNSSNKRRREKEAELKKQRIALSRLEKQIQATEEEIESVEAALNAPETVSDYQATLELSDQLARLNAQNDDQLAQWAELSEAVETAQEELSLIL</sequence>
<dbReference type="InterPro" id="IPR027417">
    <property type="entry name" value="P-loop_NTPase"/>
</dbReference>
<keyword evidence="4" id="KW-0175">Coiled coil</keyword>
<evidence type="ECO:0000256" key="3">
    <source>
        <dbReference type="ARBA" id="ARBA00022840"/>
    </source>
</evidence>
<dbReference type="GO" id="GO:0005524">
    <property type="term" value="F:ATP binding"/>
    <property type="evidence" value="ECO:0007669"/>
    <property type="project" value="UniProtKB-KW"/>
</dbReference>
<dbReference type="GO" id="GO:0016887">
    <property type="term" value="F:ATP hydrolysis activity"/>
    <property type="evidence" value="ECO:0007669"/>
    <property type="project" value="InterPro"/>
</dbReference>
<organism evidence="6 7">
    <name type="scientific">Yeguia hominis</name>
    <dbReference type="NCBI Taxonomy" id="2763662"/>
    <lineage>
        <taxon>Bacteria</taxon>
        <taxon>Bacillati</taxon>
        <taxon>Bacillota</taxon>
        <taxon>Clostridia</taxon>
        <taxon>Eubacteriales</taxon>
        <taxon>Yeguiaceae</taxon>
        <taxon>Yeguia</taxon>
    </lineage>
</organism>
<dbReference type="InterPro" id="IPR003593">
    <property type="entry name" value="AAA+_ATPase"/>
</dbReference>
<name>A0A926DBF4_9FIRM</name>
<proteinExistence type="predicted"/>
<dbReference type="PANTHER" id="PTHR42855">
    <property type="entry name" value="ABC TRANSPORTER ATP-BINDING SUBUNIT"/>
    <property type="match status" value="1"/>
</dbReference>
<dbReference type="GO" id="GO:0003677">
    <property type="term" value="F:DNA binding"/>
    <property type="evidence" value="ECO:0007669"/>
    <property type="project" value="InterPro"/>
</dbReference>
<dbReference type="CDD" id="cd03221">
    <property type="entry name" value="ABCF_EF-3"/>
    <property type="match status" value="2"/>
</dbReference>
<dbReference type="FunFam" id="3.40.50.300:FF:000011">
    <property type="entry name" value="Putative ABC transporter ATP-binding component"/>
    <property type="match status" value="1"/>
</dbReference>
<dbReference type="Gene3D" id="1.10.287.380">
    <property type="entry name" value="Valyl-tRNA synthetase, C-terminal domain"/>
    <property type="match status" value="1"/>
</dbReference>
<dbReference type="AlphaFoldDB" id="A0A926DBF4"/>
<dbReference type="Pfam" id="PF16326">
    <property type="entry name" value="ABC_tran_CTD"/>
    <property type="match status" value="1"/>
</dbReference>
<dbReference type="EMBL" id="JACRSN010000014">
    <property type="protein sequence ID" value="MBC8534269.1"/>
    <property type="molecule type" value="Genomic_DNA"/>
</dbReference>
<dbReference type="PROSITE" id="PS00211">
    <property type="entry name" value="ABC_TRANSPORTER_1"/>
    <property type="match status" value="2"/>
</dbReference>
<evidence type="ECO:0000259" key="5">
    <source>
        <dbReference type="PROSITE" id="PS50893"/>
    </source>
</evidence>
<evidence type="ECO:0000313" key="7">
    <source>
        <dbReference type="Proteomes" id="UP000651482"/>
    </source>
</evidence>
<evidence type="ECO:0000256" key="2">
    <source>
        <dbReference type="ARBA" id="ARBA00022741"/>
    </source>
</evidence>
<gene>
    <name evidence="6" type="ORF">IAG03_09765</name>
</gene>
<evidence type="ECO:0000256" key="1">
    <source>
        <dbReference type="ARBA" id="ARBA00022737"/>
    </source>
</evidence>
<keyword evidence="1" id="KW-0677">Repeat</keyword>
<dbReference type="InterPro" id="IPR051309">
    <property type="entry name" value="ABCF_ATPase"/>
</dbReference>
<feature type="coiled-coil region" evidence="4">
    <location>
        <begin position="557"/>
        <end position="591"/>
    </location>
</feature>
<dbReference type="FunFam" id="3.40.50.300:FF:000309">
    <property type="entry name" value="ABC transporter ATP-binding protein"/>
    <property type="match status" value="1"/>
</dbReference>
<accession>A0A926DBF4</accession>
<feature type="domain" description="ABC transporter" evidence="5">
    <location>
        <begin position="329"/>
        <end position="543"/>
    </location>
</feature>